<accession>A0A098M6S1</accession>
<feature type="domain" description="YetF C-terminal" evidence="7">
    <location>
        <begin position="83"/>
        <end position="213"/>
    </location>
</feature>
<keyword evidence="3" id="KW-1003">Cell membrane</keyword>
<evidence type="ECO:0008006" key="11">
    <source>
        <dbReference type="Google" id="ProtNLM"/>
    </source>
</evidence>
<dbReference type="eggNOG" id="COG2323">
    <property type="taxonomic scope" value="Bacteria"/>
</dbReference>
<evidence type="ECO:0000259" key="7">
    <source>
        <dbReference type="Pfam" id="PF04239"/>
    </source>
</evidence>
<comment type="subcellular location">
    <subcellularLocation>
        <location evidence="1">Cell membrane</location>
        <topology evidence="1">Multi-pass membrane protein</topology>
    </subcellularLocation>
</comment>
<reference evidence="9 10" key="1">
    <citation type="submission" date="2014-08" db="EMBL/GenBank/DDBJ databases">
        <authorList>
            <person name="den Bakker H.C."/>
        </authorList>
    </citation>
    <scope>NUCLEOTIDE SEQUENCE [LARGE SCALE GENOMIC DNA]</scope>
    <source>
        <strain evidence="9 10">DSM 18334</strain>
    </source>
</reference>
<keyword evidence="4" id="KW-0812">Transmembrane</keyword>
<dbReference type="PANTHER" id="PTHR34582:SF5">
    <property type="entry name" value="UPF0702 TRANSMEMBRANE PROTEIN YETF"/>
    <property type="match status" value="1"/>
</dbReference>
<evidence type="ECO:0000256" key="6">
    <source>
        <dbReference type="ARBA" id="ARBA00023136"/>
    </source>
</evidence>
<evidence type="ECO:0000313" key="9">
    <source>
        <dbReference type="EMBL" id="KGE17711.1"/>
    </source>
</evidence>
<organism evidence="9 10">
    <name type="scientific">Paenibacillus wynnii</name>
    <dbReference type="NCBI Taxonomy" id="268407"/>
    <lineage>
        <taxon>Bacteria</taxon>
        <taxon>Bacillati</taxon>
        <taxon>Bacillota</taxon>
        <taxon>Bacilli</taxon>
        <taxon>Bacillales</taxon>
        <taxon>Paenibacillaceae</taxon>
        <taxon>Paenibacillus</taxon>
    </lineage>
</organism>
<dbReference type="InterPro" id="IPR023090">
    <property type="entry name" value="UPF0702_alpha/beta_dom_sf"/>
</dbReference>
<dbReference type="InterPro" id="IPR048454">
    <property type="entry name" value="YetF_N"/>
</dbReference>
<evidence type="ECO:0000313" key="10">
    <source>
        <dbReference type="Proteomes" id="UP000029734"/>
    </source>
</evidence>
<dbReference type="Pfam" id="PF20730">
    <property type="entry name" value="YetF_N"/>
    <property type="match status" value="1"/>
</dbReference>
<evidence type="ECO:0000256" key="4">
    <source>
        <dbReference type="ARBA" id="ARBA00022692"/>
    </source>
</evidence>
<evidence type="ECO:0000256" key="3">
    <source>
        <dbReference type="ARBA" id="ARBA00022475"/>
    </source>
</evidence>
<evidence type="ECO:0000256" key="5">
    <source>
        <dbReference type="ARBA" id="ARBA00022989"/>
    </source>
</evidence>
<proteinExistence type="inferred from homology"/>
<comment type="caution">
    <text evidence="9">The sequence shown here is derived from an EMBL/GenBank/DDBJ whole genome shotgun (WGS) entry which is preliminary data.</text>
</comment>
<comment type="similarity">
    <text evidence="2">Belongs to the UPF0702 family.</text>
</comment>
<protein>
    <recommendedName>
        <fullName evidence="11">DUF421 domain-containing protein</fullName>
    </recommendedName>
</protein>
<dbReference type="STRING" id="268407.PWYN_24380"/>
<dbReference type="Gene3D" id="3.30.240.20">
    <property type="entry name" value="bsu07140 like domains"/>
    <property type="match status" value="2"/>
</dbReference>
<dbReference type="PANTHER" id="PTHR34582">
    <property type="entry name" value="UPF0702 TRANSMEMBRANE PROTEIN YCAP"/>
    <property type="match status" value="1"/>
</dbReference>
<name>A0A098M6S1_9BACL</name>
<dbReference type="InterPro" id="IPR007353">
    <property type="entry name" value="DUF421"/>
</dbReference>
<sequence>MELGSILTKLIIGFFGLWSMARLLGKKEISALTPFDFISAVVLGDLVGNTIYEKEHSVLKLIFTLVIWTLLSVLFEKITQFIPKLRKPLEGQAEILIHDGKIDLTKLRKNNLDFDQLRMMLRAKNTFSLEEVAFAIYETNGSLSILKKPLYEGVLRKDLNLPDQEVQLTLCIVEKGVLHKENLHRLGKDQAWFKSQIEKKGYPDIKSIAYAEFDGEGDLTIIPAYAQN</sequence>
<evidence type="ECO:0000256" key="1">
    <source>
        <dbReference type="ARBA" id="ARBA00004651"/>
    </source>
</evidence>
<keyword evidence="10" id="KW-1185">Reference proteome</keyword>
<dbReference type="EMBL" id="JQCR01000003">
    <property type="protein sequence ID" value="KGE17711.1"/>
    <property type="molecule type" value="Genomic_DNA"/>
</dbReference>
<keyword evidence="6" id="KW-0472">Membrane</keyword>
<dbReference type="OrthoDB" id="9778331at2"/>
<evidence type="ECO:0000256" key="2">
    <source>
        <dbReference type="ARBA" id="ARBA00006448"/>
    </source>
</evidence>
<keyword evidence="5" id="KW-1133">Transmembrane helix</keyword>
<dbReference type="RefSeq" id="WP_036656924.1">
    <property type="nucleotide sequence ID" value="NZ_JQCR01000003.1"/>
</dbReference>
<dbReference type="AlphaFoldDB" id="A0A098M6S1"/>
<dbReference type="Proteomes" id="UP000029734">
    <property type="component" value="Unassembled WGS sequence"/>
</dbReference>
<dbReference type="Pfam" id="PF04239">
    <property type="entry name" value="DUF421"/>
    <property type="match status" value="1"/>
</dbReference>
<reference evidence="9 10" key="2">
    <citation type="submission" date="2014-10" db="EMBL/GenBank/DDBJ databases">
        <title>Comparative genomics of the Paenibacillus odorifer group.</title>
        <authorList>
            <person name="Tsai Y.-C."/>
            <person name="Martin N."/>
            <person name="Korlach J."/>
            <person name="Wiedmann M."/>
        </authorList>
    </citation>
    <scope>NUCLEOTIDE SEQUENCE [LARGE SCALE GENOMIC DNA]</scope>
    <source>
        <strain evidence="9 10">DSM 18334</strain>
    </source>
</reference>
<gene>
    <name evidence="9" type="ORF">PWYN_24380</name>
</gene>
<feature type="domain" description="YetF-like N-terminal transmembrane" evidence="8">
    <location>
        <begin position="5"/>
        <end position="77"/>
    </location>
</feature>
<evidence type="ECO:0000259" key="8">
    <source>
        <dbReference type="Pfam" id="PF20730"/>
    </source>
</evidence>
<dbReference type="GO" id="GO:0005886">
    <property type="term" value="C:plasma membrane"/>
    <property type="evidence" value="ECO:0007669"/>
    <property type="project" value="UniProtKB-SubCell"/>
</dbReference>